<keyword evidence="1" id="KW-0479">Metal-binding</keyword>
<evidence type="ECO:0000313" key="6">
    <source>
        <dbReference type="EMBL" id="KYQ89547.1"/>
    </source>
</evidence>
<feature type="region of interest" description="Disordered" evidence="4">
    <location>
        <begin position="200"/>
        <end position="257"/>
    </location>
</feature>
<dbReference type="PANTHER" id="PTHR12683:SF13">
    <property type="entry name" value="CDK-ACTIVATING KINASE ASSEMBLY FACTOR MAT1"/>
    <property type="match status" value="1"/>
</dbReference>
<dbReference type="GO" id="GO:0006281">
    <property type="term" value="P:DNA repair"/>
    <property type="evidence" value="ECO:0007669"/>
    <property type="project" value="TreeGrafter"/>
</dbReference>
<evidence type="ECO:0000256" key="4">
    <source>
        <dbReference type="SAM" id="MobiDB-lite"/>
    </source>
</evidence>
<evidence type="ECO:0000259" key="5">
    <source>
        <dbReference type="Pfam" id="PF06391"/>
    </source>
</evidence>
<dbReference type="InterPro" id="IPR015877">
    <property type="entry name" value="MAT1_centre"/>
</dbReference>
<dbReference type="GO" id="GO:0008270">
    <property type="term" value="F:zinc ion binding"/>
    <property type="evidence" value="ECO:0007669"/>
    <property type="project" value="UniProtKB-KW"/>
</dbReference>
<dbReference type="AlphaFoldDB" id="A0A151Z6I7"/>
<dbReference type="Gene3D" id="3.30.40.10">
    <property type="entry name" value="Zinc/RING finger domain, C3HC4 (zinc finger)"/>
    <property type="match status" value="1"/>
</dbReference>
<dbReference type="InterPro" id="IPR017907">
    <property type="entry name" value="Znf_RING_CS"/>
</dbReference>
<name>A0A151Z6I7_TIELA</name>
<keyword evidence="6" id="KW-0808">Transferase</keyword>
<sequence length="316" mass="36344">MRLLSGTCGHNYCESCLNLEYIKGPTMVCRICSVQLRRGHFSLKFDDASLEKENKIRKRVLDIFNKRLEDFNGNLLEYNDYLEMTEDIIFEMMDTNTTHLADAKMKEYQRLNQASIITNKVIKEKEESEIAYRIQEENKRFTEKRIESQTEDQKELQAKALENKKAMDDLAKGKINANDLKEMDKQKSLKLKLQLQQQQQQAAQPVIPTSPTSSINNSTSTTTTNVNNNNNNTNNNNGGGFNYQPQVKAEPTKTQQQQQQAMAQLGPQPLGTFKYDELGLKNLIPTMKQSDVGGFKQSYIEQRAFQESFENLFKII</sequence>
<dbReference type="Proteomes" id="UP000076078">
    <property type="component" value="Unassembled WGS sequence"/>
</dbReference>
<dbReference type="FunCoup" id="A0A151Z6I7">
    <property type="interactions" value="133"/>
</dbReference>
<evidence type="ECO:0000256" key="3">
    <source>
        <dbReference type="ARBA" id="ARBA00022833"/>
    </source>
</evidence>
<feature type="compositionally biased region" description="Low complexity" evidence="4">
    <location>
        <begin position="200"/>
        <end position="236"/>
    </location>
</feature>
<gene>
    <name evidence="6" type="ORF">DLAC_09495</name>
</gene>
<dbReference type="EMBL" id="LODT01000039">
    <property type="protein sequence ID" value="KYQ89547.1"/>
    <property type="molecule type" value="Genomic_DNA"/>
</dbReference>
<dbReference type="GO" id="GO:0005675">
    <property type="term" value="C:transcription factor TFIIH holo complex"/>
    <property type="evidence" value="ECO:0007669"/>
    <property type="project" value="TreeGrafter"/>
</dbReference>
<reference evidence="6 7" key="1">
    <citation type="submission" date="2015-12" db="EMBL/GenBank/DDBJ databases">
        <title>Dictyostelia acquired genes for synthesis and detection of signals that induce cell-type specialization by lateral gene transfer from prokaryotes.</title>
        <authorList>
            <person name="Gloeckner G."/>
            <person name="Schaap P."/>
        </authorList>
    </citation>
    <scope>NUCLEOTIDE SEQUENCE [LARGE SCALE GENOMIC DNA]</scope>
    <source>
        <strain evidence="6 7">TK</strain>
    </source>
</reference>
<evidence type="ECO:0000256" key="2">
    <source>
        <dbReference type="ARBA" id="ARBA00022771"/>
    </source>
</evidence>
<keyword evidence="3" id="KW-0862">Zinc</keyword>
<evidence type="ECO:0000256" key="1">
    <source>
        <dbReference type="ARBA" id="ARBA00022723"/>
    </source>
</evidence>
<dbReference type="STRING" id="361077.A0A151Z6I7"/>
<keyword evidence="2" id="KW-0863">Zinc-finger</keyword>
<dbReference type="OMA" id="YMKDSVI"/>
<evidence type="ECO:0000313" key="7">
    <source>
        <dbReference type="Proteomes" id="UP000076078"/>
    </source>
</evidence>
<dbReference type="PANTHER" id="PTHR12683">
    <property type="entry name" value="CDK-ACTIVATING KINASE ASSEMBLY FACTOR MAT1"/>
    <property type="match status" value="1"/>
</dbReference>
<dbReference type="InParanoid" id="A0A151Z6I7"/>
<keyword evidence="6" id="KW-0418">Kinase</keyword>
<dbReference type="Pfam" id="PF06391">
    <property type="entry name" value="MAT1"/>
    <property type="match status" value="1"/>
</dbReference>
<feature type="domain" description="MAT1 centre" evidence="5">
    <location>
        <begin position="36"/>
        <end position="227"/>
    </location>
</feature>
<dbReference type="PROSITE" id="PS00518">
    <property type="entry name" value="ZF_RING_1"/>
    <property type="match status" value="1"/>
</dbReference>
<accession>A0A151Z6I7</accession>
<comment type="caution">
    <text evidence="6">The sequence shown here is derived from an EMBL/GenBank/DDBJ whole genome shotgun (WGS) entry which is preliminary data.</text>
</comment>
<dbReference type="InterPro" id="IPR013083">
    <property type="entry name" value="Znf_RING/FYVE/PHD"/>
</dbReference>
<organism evidence="6 7">
    <name type="scientific">Tieghemostelium lacteum</name>
    <name type="common">Slime mold</name>
    <name type="synonym">Dictyostelium lacteum</name>
    <dbReference type="NCBI Taxonomy" id="361077"/>
    <lineage>
        <taxon>Eukaryota</taxon>
        <taxon>Amoebozoa</taxon>
        <taxon>Evosea</taxon>
        <taxon>Eumycetozoa</taxon>
        <taxon>Dictyostelia</taxon>
        <taxon>Dictyosteliales</taxon>
        <taxon>Raperosteliaceae</taxon>
        <taxon>Tieghemostelium</taxon>
    </lineage>
</organism>
<keyword evidence="7" id="KW-1185">Reference proteome</keyword>
<proteinExistence type="predicted"/>
<protein>
    <submittedName>
        <fullName evidence="6">CDK-activating kinase assembly factor MAT1</fullName>
    </submittedName>
</protein>
<dbReference type="OrthoDB" id="5963at2759"/>
<dbReference type="GO" id="GO:0016301">
    <property type="term" value="F:kinase activity"/>
    <property type="evidence" value="ECO:0007669"/>
    <property type="project" value="UniProtKB-KW"/>
</dbReference>
<dbReference type="GO" id="GO:0006357">
    <property type="term" value="P:regulation of transcription by RNA polymerase II"/>
    <property type="evidence" value="ECO:0007669"/>
    <property type="project" value="TreeGrafter"/>
</dbReference>